<name>A0AAV0RVE8_9ROSI</name>
<reference evidence="1" key="1">
    <citation type="submission" date="2022-08" db="EMBL/GenBank/DDBJ databases">
        <authorList>
            <person name="Gutierrez-Valencia J."/>
        </authorList>
    </citation>
    <scope>NUCLEOTIDE SEQUENCE</scope>
</reference>
<dbReference type="Pfam" id="PF02458">
    <property type="entry name" value="Transferase"/>
    <property type="match status" value="1"/>
</dbReference>
<dbReference type="AlphaFoldDB" id="A0AAV0RVE8"/>
<evidence type="ECO:0000313" key="2">
    <source>
        <dbReference type="Proteomes" id="UP001154282"/>
    </source>
</evidence>
<feature type="non-terminal residue" evidence="1">
    <location>
        <position position="97"/>
    </location>
</feature>
<dbReference type="EMBL" id="CAMGYJ010000011">
    <property type="protein sequence ID" value="CAI0561241.1"/>
    <property type="molecule type" value="Genomic_DNA"/>
</dbReference>
<sequence length="97" mass="11501">MLSVFWAWITTQGRIDVSEEYLRSTINYVEMDRPMRLEFGRKLTITQWTRFPIYETADFWWGRPLYIGPIDLTPTPRVCVLLPEGEPGKRVICIYLS</sequence>
<keyword evidence="2" id="KW-1185">Reference proteome</keyword>
<protein>
    <submittedName>
        <fullName evidence="1">Uncharacterized protein</fullName>
    </submittedName>
</protein>
<proteinExistence type="predicted"/>
<dbReference type="Proteomes" id="UP001154282">
    <property type="component" value="Unassembled WGS sequence"/>
</dbReference>
<dbReference type="Gene3D" id="3.30.559.10">
    <property type="entry name" value="Chloramphenicol acetyltransferase-like domain"/>
    <property type="match status" value="1"/>
</dbReference>
<dbReference type="InterPro" id="IPR023213">
    <property type="entry name" value="CAT-like_dom_sf"/>
</dbReference>
<organism evidence="1 2">
    <name type="scientific">Linum tenue</name>
    <dbReference type="NCBI Taxonomy" id="586396"/>
    <lineage>
        <taxon>Eukaryota</taxon>
        <taxon>Viridiplantae</taxon>
        <taxon>Streptophyta</taxon>
        <taxon>Embryophyta</taxon>
        <taxon>Tracheophyta</taxon>
        <taxon>Spermatophyta</taxon>
        <taxon>Magnoliopsida</taxon>
        <taxon>eudicotyledons</taxon>
        <taxon>Gunneridae</taxon>
        <taxon>Pentapetalae</taxon>
        <taxon>rosids</taxon>
        <taxon>fabids</taxon>
        <taxon>Malpighiales</taxon>
        <taxon>Linaceae</taxon>
        <taxon>Linum</taxon>
    </lineage>
</organism>
<gene>
    <name evidence="1" type="ORF">LITE_LOCUS50010</name>
</gene>
<accession>A0AAV0RVE8</accession>
<evidence type="ECO:0000313" key="1">
    <source>
        <dbReference type="EMBL" id="CAI0561241.1"/>
    </source>
</evidence>
<comment type="caution">
    <text evidence="1">The sequence shown here is derived from an EMBL/GenBank/DDBJ whole genome shotgun (WGS) entry which is preliminary data.</text>
</comment>